<evidence type="ECO:0000313" key="2">
    <source>
        <dbReference type="Proteomes" id="UP000024635"/>
    </source>
</evidence>
<protein>
    <submittedName>
        <fullName evidence="1">Uncharacterized protein</fullName>
    </submittedName>
</protein>
<proteinExistence type="predicted"/>
<dbReference type="Proteomes" id="UP000024635">
    <property type="component" value="Unassembled WGS sequence"/>
</dbReference>
<accession>A0A016TTY0</accession>
<name>A0A016TTY0_9BILA</name>
<gene>
    <name evidence="1" type="primary">Acey_s0075.g920</name>
    <name evidence="1" type="ORF">Y032_0075g920</name>
</gene>
<comment type="caution">
    <text evidence="1">The sequence shown here is derived from an EMBL/GenBank/DDBJ whole genome shotgun (WGS) entry which is preliminary data.</text>
</comment>
<dbReference type="AlphaFoldDB" id="A0A016TTY0"/>
<keyword evidence="2" id="KW-1185">Reference proteome</keyword>
<sequence>MCTVDYVGGFSSTQHGIIPFFGETRQFFSCLCGLHLFYVQIPAKSTDIEKNTEIPVDFAHFTCICFGNKFPK</sequence>
<reference evidence="2" key="1">
    <citation type="journal article" date="2015" name="Nat. Genet.">
        <title>The genome and transcriptome of the zoonotic hookworm Ancylostoma ceylanicum identify infection-specific gene families.</title>
        <authorList>
            <person name="Schwarz E.M."/>
            <person name="Hu Y."/>
            <person name="Antoshechkin I."/>
            <person name="Miller M.M."/>
            <person name="Sternberg P.W."/>
            <person name="Aroian R.V."/>
        </authorList>
    </citation>
    <scope>NUCLEOTIDE SEQUENCE</scope>
    <source>
        <strain evidence="2">HY135</strain>
    </source>
</reference>
<evidence type="ECO:0000313" key="1">
    <source>
        <dbReference type="EMBL" id="EYC06489.1"/>
    </source>
</evidence>
<dbReference type="EMBL" id="JARK01001411">
    <property type="protein sequence ID" value="EYC06489.1"/>
    <property type="molecule type" value="Genomic_DNA"/>
</dbReference>
<organism evidence="1 2">
    <name type="scientific">Ancylostoma ceylanicum</name>
    <dbReference type="NCBI Taxonomy" id="53326"/>
    <lineage>
        <taxon>Eukaryota</taxon>
        <taxon>Metazoa</taxon>
        <taxon>Ecdysozoa</taxon>
        <taxon>Nematoda</taxon>
        <taxon>Chromadorea</taxon>
        <taxon>Rhabditida</taxon>
        <taxon>Rhabditina</taxon>
        <taxon>Rhabditomorpha</taxon>
        <taxon>Strongyloidea</taxon>
        <taxon>Ancylostomatidae</taxon>
        <taxon>Ancylostomatinae</taxon>
        <taxon>Ancylostoma</taxon>
    </lineage>
</organism>